<keyword evidence="4" id="KW-0238">DNA-binding</keyword>
<organism evidence="8 9">
    <name type="scientific">Phycicoccus avicenniae</name>
    <dbReference type="NCBI Taxonomy" id="2828860"/>
    <lineage>
        <taxon>Bacteria</taxon>
        <taxon>Bacillati</taxon>
        <taxon>Actinomycetota</taxon>
        <taxon>Actinomycetes</taxon>
        <taxon>Micrococcales</taxon>
        <taxon>Intrasporangiaceae</taxon>
        <taxon>Phycicoccus</taxon>
    </lineage>
</organism>
<evidence type="ECO:0000313" key="9">
    <source>
        <dbReference type="Proteomes" id="UP000677016"/>
    </source>
</evidence>
<dbReference type="Proteomes" id="UP000677016">
    <property type="component" value="Unassembled WGS sequence"/>
</dbReference>
<dbReference type="InterPro" id="IPR036388">
    <property type="entry name" value="WH-like_DNA-bd_sf"/>
</dbReference>
<dbReference type="InterPro" id="IPR007627">
    <property type="entry name" value="RNA_pol_sigma70_r2"/>
</dbReference>
<dbReference type="NCBIfam" id="TIGR02983">
    <property type="entry name" value="SigE-fam_strep"/>
    <property type="match status" value="1"/>
</dbReference>
<keyword evidence="3" id="KW-0731">Sigma factor</keyword>
<evidence type="ECO:0000259" key="6">
    <source>
        <dbReference type="Pfam" id="PF04542"/>
    </source>
</evidence>
<evidence type="ECO:0000256" key="1">
    <source>
        <dbReference type="ARBA" id="ARBA00010641"/>
    </source>
</evidence>
<feature type="domain" description="RNA polymerase sigma-70 region 2" evidence="6">
    <location>
        <begin position="16"/>
        <end position="79"/>
    </location>
</feature>
<dbReference type="AlphaFoldDB" id="A0A941DBB1"/>
<protein>
    <submittedName>
        <fullName evidence="8">SigE family RNA polymerase sigma factor</fullName>
    </submittedName>
</protein>
<dbReference type="InterPro" id="IPR013325">
    <property type="entry name" value="RNA_pol_sigma_r2"/>
</dbReference>
<feature type="domain" description="RNA polymerase sigma factor 70 region 4 type 2" evidence="7">
    <location>
        <begin position="105"/>
        <end position="157"/>
    </location>
</feature>
<dbReference type="CDD" id="cd06171">
    <property type="entry name" value="Sigma70_r4"/>
    <property type="match status" value="1"/>
</dbReference>
<dbReference type="Gene3D" id="1.10.1740.10">
    <property type="match status" value="1"/>
</dbReference>
<dbReference type="InterPro" id="IPR039425">
    <property type="entry name" value="RNA_pol_sigma-70-like"/>
</dbReference>
<dbReference type="SUPFAM" id="SSF88946">
    <property type="entry name" value="Sigma2 domain of RNA polymerase sigma factors"/>
    <property type="match status" value="1"/>
</dbReference>
<evidence type="ECO:0000256" key="3">
    <source>
        <dbReference type="ARBA" id="ARBA00023082"/>
    </source>
</evidence>
<dbReference type="EMBL" id="JAGSNF010000015">
    <property type="protein sequence ID" value="MBR7743852.1"/>
    <property type="molecule type" value="Genomic_DNA"/>
</dbReference>
<reference evidence="8" key="1">
    <citation type="submission" date="2021-04" db="EMBL/GenBank/DDBJ databases">
        <title>Phycicoccus avicenniae sp. nov., a novel endophytic actinomycetes isolated from branch of Avicennia mariana.</title>
        <authorList>
            <person name="Tuo L."/>
        </authorList>
    </citation>
    <scope>NUCLEOTIDE SEQUENCE</scope>
    <source>
        <strain evidence="8">BSK3Z-2</strain>
    </source>
</reference>
<keyword evidence="5" id="KW-0804">Transcription</keyword>
<dbReference type="InterPro" id="IPR014325">
    <property type="entry name" value="RNA_pol_sigma-E_actinobac"/>
</dbReference>
<evidence type="ECO:0000259" key="7">
    <source>
        <dbReference type="Pfam" id="PF08281"/>
    </source>
</evidence>
<dbReference type="Pfam" id="PF08281">
    <property type="entry name" value="Sigma70_r4_2"/>
    <property type="match status" value="1"/>
</dbReference>
<keyword evidence="9" id="KW-1185">Reference proteome</keyword>
<dbReference type="PANTHER" id="PTHR43133:SF50">
    <property type="entry name" value="ECF RNA POLYMERASE SIGMA FACTOR SIGM"/>
    <property type="match status" value="1"/>
</dbReference>
<dbReference type="Pfam" id="PF04542">
    <property type="entry name" value="Sigma70_r2"/>
    <property type="match status" value="1"/>
</dbReference>
<proteinExistence type="inferred from homology"/>
<dbReference type="InterPro" id="IPR014284">
    <property type="entry name" value="RNA_pol_sigma-70_dom"/>
</dbReference>
<evidence type="ECO:0000313" key="8">
    <source>
        <dbReference type="EMBL" id="MBR7743852.1"/>
    </source>
</evidence>
<dbReference type="GO" id="GO:0016987">
    <property type="term" value="F:sigma factor activity"/>
    <property type="evidence" value="ECO:0007669"/>
    <property type="project" value="UniProtKB-KW"/>
</dbReference>
<dbReference type="RefSeq" id="WP_211603104.1">
    <property type="nucleotide sequence ID" value="NZ_JAGSNF010000015.1"/>
</dbReference>
<name>A0A941DBB1_9MICO</name>
<dbReference type="NCBIfam" id="TIGR02937">
    <property type="entry name" value="sigma70-ECF"/>
    <property type="match status" value="1"/>
</dbReference>
<evidence type="ECO:0000256" key="2">
    <source>
        <dbReference type="ARBA" id="ARBA00023015"/>
    </source>
</evidence>
<evidence type="ECO:0000256" key="5">
    <source>
        <dbReference type="ARBA" id="ARBA00023163"/>
    </source>
</evidence>
<dbReference type="SUPFAM" id="SSF88659">
    <property type="entry name" value="Sigma3 and sigma4 domains of RNA polymerase sigma factors"/>
    <property type="match status" value="1"/>
</dbReference>
<dbReference type="Gene3D" id="1.10.10.10">
    <property type="entry name" value="Winged helix-like DNA-binding domain superfamily/Winged helix DNA-binding domain"/>
    <property type="match status" value="1"/>
</dbReference>
<comment type="similarity">
    <text evidence="1">Belongs to the sigma-70 factor family. ECF subfamily.</text>
</comment>
<dbReference type="PANTHER" id="PTHR43133">
    <property type="entry name" value="RNA POLYMERASE ECF-TYPE SIGMA FACTO"/>
    <property type="match status" value="1"/>
</dbReference>
<dbReference type="InterPro" id="IPR013249">
    <property type="entry name" value="RNA_pol_sigma70_r4_t2"/>
</dbReference>
<comment type="caution">
    <text evidence="8">The sequence shown here is derived from an EMBL/GenBank/DDBJ whole genome shotgun (WGS) entry which is preliminary data.</text>
</comment>
<dbReference type="GO" id="GO:0006352">
    <property type="term" value="P:DNA-templated transcription initiation"/>
    <property type="evidence" value="ECO:0007669"/>
    <property type="project" value="InterPro"/>
</dbReference>
<sequence length="169" mass="18703">MPGGRAERDAAFAAFVEQASPSLLRTAWLLTGDHHAAHDLVQASLVKTYVAWRRVTPETALAYARRVLVNERTDVWRKRHGEVTVADVPEDRGGRDPMRTTDDRDQVVRLLAGLPEQQRRVVVLRYYTDLSERATADALGISVGAVKSAAHRGLAALRERLAVVEGGER</sequence>
<accession>A0A941DBB1</accession>
<evidence type="ECO:0000256" key="4">
    <source>
        <dbReference type="ARBA" id="ARBA00023125"/>
    </source>
</evidence>
<gene>
    <name evidence="8" type="ORF">KC207_11175</name>
</gene>
<keyword evidence="2" id="KW-0805">Transcription regulation</keyword>
<dbReference type="InterPro" id="IPR013324">
    <property type="entry name" value="RNA_pol_sigma_r3/r4-like"/>
</dbReference>
<dbReference type="GO" id="GO:0003677">
    <property type="term" value="F:DNA binding"/>
    <property type="evidence" value="ECO:0007669"/>
    <property type="project" value="UniProtKB-KW"/>
</dbReference>